<gene>
    <name evidence="2" type="ORF">HXO88_01205</name>
</gene>
<reference evidence="2" key="1">
    <citation type="submission" date="2020-04" db="EMBL/GenBank/DDBJ databases">
        <title>Deep metagenomics examines the oral microbiome during advanced dental caries in children, revealing novel taxa and co-occurrences with host molecules.</title>
        <authorList>
            <person name="Baker J.L."/>
            <person name="Morton J.T."/>
            <person name="Dinis M."/>
            <person name="Alvarez R."/>
            <person name="Tran N.C."/>
            <person name="Knight R."/>
            <person name="Edlund A."/>
        </authorList>
    </citation>
    <scope>NUCLEOTIDE SEQUENCE</scope>
    <source>
        <strain evidence="2">JCVI_23_bin.22</strain>
    </source>
</reference>
<keyword evidence="1" id="KW-0812">Transmembrane</keyword>
<accession>A0A930RC86</accession>
<evidence type="ECO:0000313" key="2">
    <source>
        <dbReference type="EMBL" id="MBF1712348.1"/>
    </source>
</evidence>
<evidence type="ECO:0000256" key="1">
    <source>
        <dbReference type="SAM" id="Phobius"/>
    </source>
</evidence>
<dbReference type="EMBL" id="JABZYP010000002">
    <property type="protein sequence ID" value="MBF1712348.1"/>
    <property type="molecule type" value="Genomic_DNA"/>
</dbReference>
<feature type="transmembrane region" description="Helical" evidence="1">
    <location>
        <begin position="58"/>
        <end position="78"/>
    </location>
</feature>
<dbReference type="Proteomes" id="UP000721045">
    <property type="component" value="Unassembled WGS sequence"/>
</dbReference>
<feature type="transmembrane region" description="Helical" evidence="1">
    <location>
        <begin position="84"/>
        <end position="101"/>
    </location>
</feature>
<name>A0A930RC86_STRIT</name>
<keyword evidence="1" id="KW-1133">Transmembrane helix</keyword>
<sequence length="111" mass="11985">GYKNHSVEAGVKGEDDYRVAYVKDIHKVKQGFSELTTVNEMGMRSPRDMERIAQAGRLVLAAGVVSIAFVAAISFTAVSFGTGAGVSFTFVTSALIYFSSVNEDKNEKNVK</sequence>
<protein>
    <submittedName>
        <fullName evidence="2">Uncharacterized protein</fullName>
    </submittedName>
</protein>
<keyword evidence="1" id="KW-0472">Membrane</keyword>
<proteinExistence type="predicted"/>
<comment type="caution">
    <text evidence="2">The sequence shown here is derived from an EMBL/GenBank/DDBJ whole genome shotgun (WGS) entry which is preliminary data.</text>
</comment>
<evidence type="ECO:0000313" key="3">
    <source>
        <dbReference type="Proteomes" id="UP000721045"/>
    </source>
</evidence>
<organism evidence="2 3">
    <name type="scientific">Streptococcus intermedius</name>
    <dbReference type="NCBI Taxonomy" id="1338"/>
    <lineage>
        <taxon>Bacteria</taxon>
        <taxon>Bacillati</taxon>
        <taxon>Bacillota</taxon>
        <taxon>Bacilli</taxon>
        <taxon>Lactobacillales</taxon>
        <taxon>Streptococcaceae</taxon>
        <taxon>Streptococcus</taxon>
        <taxon>Streptococcus anginosus group</taxon>
    </lineage>
</organism>
<feature type="non-terminal residue" evidence="2">
    <location>
        <position position="1"/>
    </location>
</feature>
<dbReference type="AlphaFoldDB" id="A0A930RC86"/>